<feature type="transmembrane region" description="Helical" evidence="1">
    <location>
        <begin position="140"/>
        <end position="158"/>
    </location>
</feature>
<reference evidence="2" key="1">
    <citation type="submission" date="2023-01" db="EMBL/GenBank/DDBJ databases">
        <title>Colletotrichum chrysophilum M932 genome sequence.</title>
        <authorList>
            <person name="Baroncelli R."/>
        </authorList>
    </citation>
    <scope>NUCLEOTIDE SEQUENCE</scope>
    <source>
        <strain evidence="2">M932</strain>
    </source>
</reference>
<protein>
    <submittedName>
        <fullName evidence="2">Uncharacterized protein</fullName>
    </submittedName>
</protein>
<evidence type="ECO:0000256" key="1">
    <source>
        <dbReference type="SAM" id="Phobius"/>
    </source>
</evidence>
<keyword evidence="1" id="KW-0812">Transmembrane</keyword>
<keyword evidence="1" id="KW-0472">Membrane</keyword>
<organism evidence="2 3">
    <name type="scientific">Colletotrichum chrysophilum</name>
    <dbReference type="NCBI Taxonomy" id="1836956"/>
    <lineage>
        <taxon>Eukaryota</taxon>
        <taxon>Fungi</taxon>
        <taxon>Dikarya</taxon>
        <taxon>Ascomycota</taxon>
        <taxon>Pezizomycotina</taxon>
        <taxon>Sordariomycetes</taxon>
        <taxon>Hypocreomycetidae</taxon>
        <taxon>Glomerellales</taxon>
        <taxon>Glomerellaceae</taxon>
        <taxon>Colletotrichum</taxon>
        <taxon>Colletotrichum gloeosporioides species complex</taxon>
    </lineage>
</organism>
<comment type="caution">
    <text evidence="2">The sequence shown here is derived from an EMBL/GenBank/DDBJ whole genome shotgun (WGS) entry which is preliminary data.</text>
</comment>
<gene>
    <name evidence="2" type="ORF">CCHR01_05747</name>
</gene>
<keyword evidence="3" id="KW-1185">Reference proteome</keyword>
<feature type="transmembrane region" description="Helical" evidence="1">
    <location>
        <begin position="47"/>
        <end position="66"/>
    </location>
</feature>
<dbReference type="EMBL" id="JAQOWY010000092">
    <property type="protein sequence ID" value="KAK1851645.1"/>
    <property type="molecule type" value="Genomic_DNA"/>
</dbReference>
<dbReference type="Pfam" id="PF14087">
    <property type="entry name" value="DUF4267"/>
    <property type="match status" value="1"/>
</dbReference>
<evidence type="ECO:0000313" key="2">
    <source>
        <dbReference type="EMBL" id="KAK1851645.1"/>
    </source>
</evidence>
<keyword evidence="1" id="KW-1133">Transmembrane helix</keyword>
<evidence type="ECO:0000313" key="3">
    <source>
        <dbReference type="Proteomes" id="UP001243330"/>
    </source>
</evidence>
<dbReference type="Proteomes" id="UP001243330">
    <property type="component" value="Unassembled WGS sequence"/>
</dbReference>
<name>A0AAD9AQE3_9PEZI</name>
<accession>A0AAD9AQE3</accession>
<dbReference type="AlphaFoldDB" id="A0AAD9AQE3"/>
<dbReference type="InterPro" id="IPR025363">
    <property type="entry name" value="DUF4267"/>
</dbReference>
<sequence>MESQQKLVRQIVRKQPTFPGSQHHKSKQNTVEASFTMASLQASTWRTLGLSVAASYTVLGALDVLLPYRAGYEFFGLPPSDAVGRLVPLLGVRDLAIAAALFALARQGKGPEMGTVILAGTILCVWDAVVIWQAKGPKLGGTIAAGVVVVTAIGIGLVRS</sequence>
<feature type="transmembrane region" description="Helical" evidence="1">
    <location>
        <begin position="86"/>
        <end position="104"/>
    </location>
</feature>
<feature type="transmembrane region" description="Helical" evidence="1">
    <location>
        <begin position="116"/>
        <end position="134"/>
    </location>
</feature>
<proteinExistence type="predicted"/>